<organism evidence="3">
    <name type="scientific">Lactobacillus acidophilus (strain ATCC 700396 / NCK56 / N2 / NCFM)</name>
    <dbReference type="NCBI Taxonomy" id="272621"/>
    <lineage>
        <taxon>Bacteria</taxon>
        <taxon>Bacillati</taxon>
        <taxon>Bacillota</taxon>
        <taxon>Bacilli</taxon>
        <taxon>Lactobacillales</taxon>
        <taxon>Lactobacillaceae</taxon>
        <taxon>Lactobacillus</taxon>
    </lineage>
</organism>
<protein>
    <submittedName>
        <fullName evidence="2">Putative surface protein</fullName>
    </submittedName>
</protein>
<feature type="domain" description="S-layer protein C-terminal" evidence="1">
    <location>
        <begin position="225"/>
        <end position="246"/>
    </location>
</feature>
<dbReference type="Pfam" id="PF03217">
    <property type="entry name" value="SlpA"/>
    <property type="match status" value="1"/>
</dbReference>
<dbReference type="BioCyc" id="LACI272621:G1G49-1533-MONOMER"/>
<dbReference type="STRING" id="272621.LBA1568"/>
<proteinExistence type="predicted"/>
<reference evidence="2 3" key="1">
    <citation type="journal article" date="2005" name="Proc. Natl. Acad. Sci. U.S.A.">
        <title>Complete genome sequence of the probiotic lactic acid bacterium Lactobacillus acidophilus NCFM.</title>
        <authorList>
            <person name="Altermann E."/>
            <person name="Russell W.M."/>
            <person name="Azcarate-Peril M.A."/>
            <person name="Barrangou R."/>
            <person name="Buck B.L."/>
            <person name="McAuliffe O."/>
            <person name="Souther N."/>
            <person name="Dobson A."/>
            <person name="Duong T."/>
            <person name="Callanan M."/>
            <person name="Lick S."/>
            <person name="Hamrick A."/>
            <person name="Cano R."/>
            <person name="Klaenhammer T.R."/>
        </authorList>
    </citation>
    <scope>NUCLEOTIDE SEQUENCE [LARGE SCALE GENOMIC DNA]</scope>
    <source>
        <strain evidence="3">ATCC 700396 / NCK56 / N2 / NCFM</strain>
    </source>
</reference>
<name>Q5FIT9_LACAC</name>
<dbReference type="InterPro" id="IPR024968">
    <property type="entry name" value="SlpA_C_lactobacillus"/>
</dbReference>
<dbReference type="PATRIC" id="fig|272621.13.peg.1490"/>
<dbReference type="eggNOG" id="ENOG50309PE">
    <property type="taxonomic scope" value="Bacteria"/>
</dbReference>
<sequence length="353" mass="39270">MFSEIFILILALMKVLKSTCRFHYKENIMKNKKLVAIAATLLISASPVVALINQPIHPVQAVNQTLKDKIKLKKTFNNTIQVFNSKGNASTTTKTINGKKMTEASTVKAGQTFKYYGSPVLIQGKKITDSTNKNYHYATASYINIGKKRYIKSINVSSMDGQNVLVLSANSRIYDKNGHRTTFNGLTLIPKYMLLKTPDKTHVTTKNDMFYYFSNLNGSKKRSLNTTTINGKLYYSLGKDAYIRASNVGYINGNTVYQASGTTTATILNKIHVLDNKLKTTNKALKVGKKVKVDATKVTGQGDSAALYFRIAGTKGNNAQYIYWGDYSEYGMDQESTTDEFQGNFNLANHLAN</sequence>
<dbReference type="Proteomes" id="UP000006381">
    <property type="component" value="Chromosome"/>
</dbReference>
<keyword evidence="3" id="KW-1185">Reference proteome</keyword>
<dbReference type="KEGG" id="lac:LBA1568"/>
<evidence type="ECO:0000259" key="1">
    <source>
        <dbReference type="Pfam" id="PF03217"/>
    </source>
</evidence>
<dbReference type="AlphaFoldDB" id="Q5FIT9"/>
<dbReference type="HOGENOM" id="CLU_854675_0_0_9"/>
<accession>Q5FIT9</accession>
<gene>
    <name evidence="2" type="ordered locus">LBA1568</name>
</gene>
<evidence type="ECO:0000313" key="3">
    <source>
        <dbReference type="Proteomes" id="UP000006381"/>
    </source>
</evidence>
<dbReference type="EMBL" id="CP000033">
    <property type="protein sequence ID" value="AAV43385.1"/>
    <property type="molecule type" value="Genomic_DNA"/>
</dbReference>
<dbReference type="OrthoDB" id="2317612at2"/>
<evidence type="ECO:0000313" key="2">
    <source>
        <dbReference type="EMBL" id="AAV43385.1"/>
    </source>
</evidence>